<dbReference type="EMBL" id="JAGMVJ010000003">
    <property type="protein sequence ID" value="KAH7092174.1"/>
    <property type="molecule type" value="Genomic_DNA"/>
</dbReference>
<dbReference type="GO" id="GO:0016491">
    <property type="term" value="F:oxidoreductase activity"/>
    <property type="evidence" value="ECO:0007669"/>
    <property type="project" value="UniProtKB-KW"/>
</dbReference>
<protein>
    <submittedName>
        <fullName evidence="4">Isoflavone reductase family protein</fullName>
    </submittedName>
</protein>
<comment type="caution">
    <text evidence="4">The sequence shown here is derived from an EMBL/GenBank/DDBJ whole genome shotgun (WGS) entry which is preliminary data.</text>
</comment>
<dbReference type="PANTHER" id="PTHR47706">
    <property type="entry name" value="NMRA-LIKE FAMILY PROTEIN"/>
    <property type="match status" value="1"/>
</dbReference>
<evidence type="ECO:0000256" key="2">
    <source>
        <dbReference type="ARBA" id="ARBA00023002"/>
    </source>
</evidence>
<name>A0A8K0RE68_9PLEO</name>
<proteinExistence type="predicted"/>
<reference evidence="4" key="1">
    <citation type="journal article" date="2021" name="Nat. Commun.">
        <title>Genetic determinants of endophytism in the Arabidopsis root mycobiome.</title>
        <authorList>
            <person name="Mesny F."/>
            <person name="Miyauchi S."/>
            <person name="Thiergart T."/>
            <person name="Pickel B."/>
            <person name="Atanasova L."/>
            <person name="Karlsson M."/>
            <person name="Huettel B."/>
            <person name="Barry K.W."/>
            <person name="Haridas S."/>
            <person name="Chen C."/>
            <person name="Bauer D."/>
            <person name="Andreopoulos W."/>
            <person name="Pangilinan J."/>
            <person name="LaButti K."/>
            <person name="Riley R."/>
            <person name="Lipzen A."/>
            <person name="Clum A."/>
            <person name="Drula E."/>
            <person name="Henrissat B."/>
            <person name="Kohler A."/>
            <person name="Grigoriev I.V."/>
            <person name="Martin F.M."/>
            <person name="Hacquard S."/>
        </authorList>
    </citation>
    <scope>NUCLEOTIDE SEQUENCE</scope>
    <source>
        <strain evidence="4">MPI-SDFR-AT-0120</strain>
    </source>
</reference>
<dbReference type="InterPro" id="IPR008030">
    <property type="entry name" value="NmrA-like"/>
</dbReference>
<evidence type="ECO:0000256" key="1">
    <source>
        <dbReference type="ARBA" id="ARBA00022857"/>
    </source>
</evidence>
<dbReference type="Pfam" id="PF05368">
    <property type="entry name" value="NmrA"/>
    <property type="match status" value="1"/>
</dbReference>
<keyword evidence="5" id="KW-1185">Reference proteome</keyword>
<accession>A0A8K0RE68</accession>
<sequence>MAPLKNIVWVGTGRIGLPILERVLATGKFNIKLLVRNQVSAYTLPSGLASAHQVDCKDHKALVQHLKGQDAVIVFTSFVPGNELDVKNIRLVDAAIEAGVKYFLPSEWAPDTAGAMDSAPDRHGPTLPTDMALAPKRATHNYLLSRAAEGKIQFAGVFTGVLPEVNFSIGFFAFDFDKHTATLPDNGLNPWPATSFSTLSKVVIALFTTPTLISNRFYHISDGVFSHHDVFKVVEKTTGVPWTRSAFSIAEAREGALQNMAKGVYGPMEFFNSLQTGFFGGIQVWRHVDNELFGVKFGEVDLRDEVADIVRRHVAGLGIKGTGPTYKR</sequence>
<dbReference type="InterPro" id="IPR036291">
    <property type="entry name" value="NAD(P)-bd_dom_sf"/>
</dbReference>
<dbReference type="OrthoDB" id="419598at2759"/>
<dbReference type="InterPro" id="IPR051609">
    <property type="entry name" value="NmrA/Isoflavone_reductase-like"/>
</dbReference>
<dbReference type="AlphaFoldDB" id="A0A8K0RE68"/>
<organism evidence="4 5">
    <name type="scientific">Paraphoma chrysanthemicola</name>
    <dbReference type="NCBI Taxonomy" id="798071"/>
    <lineage>
        <taxon>Eukaryota</taxon>
        <taxon>Fungi</taxon>
        <taxon>Dikarya</taxon>
        <taxon>Ascomycota</taxon>
        <taxon>Pezizomycotina</taxon>
        <taxon>Dothideomycetes</taxon>
        <taxon>Pleosporomycetidae</taxon>
        <taxon>Pleosporales</taxon>
        <taxon>Pleosporineae</taxon>
        <taxon>Phaeosphaeriaceae</taxon>
        <taxon>Paraphoma</taxon>
    </lineage>
</organism>
<evidence type="ECO:0000313" key="5">
    <source>
        <dbReference type="Proteomes" id="UP000813461"/>
    </source>
</evidence>
<gene>
    <name evidence="4" type="ORF">FB567DRAFT_232751</name>
</gene>
<dbReference type="Proteomes" id="UP000813461">
    <property type="component" value="Unassembled WGS sequence"/>
</dbReference>
<keyword evidence="1" id="KW-0521">NADP</keyword>
<evidence type="ECO:0000313" key="4">
    <source>
        <dbReference type="EMBL" id="KAH7092174.1"/>
    </source>
</evidence>
<dbReference type="Gene3D" id="3.40.50.720">
    <property type="entry name" value="NAD(P)-binding Rossmann-like Domain"/>
    <property type="match status" value="1"/>
</dbReference>
<keyword evidence="2" id="KW-0560">Oxidoreductase</keyword>
<feature type="domain" description="NmrA-like" evidence="3">
    <location>
        <begin position="9"/>
        <end position="248"/>
    </location>
</feature>
<dbReference type="SUPFAM" id="SSF51735">
    <property type="entry name" value="NAD(P)-binding Rossmann-fold domains"/>
    <property type="match status" value="1"/>
</dbReference>
<dbReference type="PANTHER" id="PTHR47706:SF1">
    <property type="entry name" value="CIPA-LIKE, PUTATIVE (AFU_ORTHOLOGUE AFUA_1G12460)-RELATED"/>
    <property type="match status" value="1"/>
</dbReference>
<evidence type="ECO:0000259" key="3">
    <source>
        <dbReference type="Pfam" id="PF05368"/>
    </source>
</evidence>